<evidence type="ECO:0000313" key="2">
    <source>
        <dbReference type="EMBL" id="MBM3318269.1"/>
    </source>
</evidence>
<reference evidence="2" key="1">
    <citation type="submission" date="2019-03" db="EMBL/GenBank/DDBJ databases">
        <title>Lake Tanganyika Metagenome-Assembled Genomes (MAGs).</title>
        <authorList>
            <person name="Tran P."/>
        </authorList>
    </citation>
    <scope>NUCLEOTIDE SEQUENCE</scope>
    <source>
        <strain evidence="2">M_DeepCast_400m_m2_100</strain>
    </source>
</reference>
<protein>
    <recommendedName>
        <fullName evidence="4">DUF2271 domain-containing protein</fullName>
    </recommendedName>
</protein>
<proteinExistence type="predicted"/>
<comment type="caution">
    <text evidence="2">The sequence shown here is derived from an EMBL/GenBank/DDBJ whole genome shotgun (WGS) entry which is preliminary data.</text>
</comment>
<feature type="chain" id="PRO_5037024617" description="DUF2271 domain-containing protein" evidence="1">
    <location>
        <begin position="44"/>
        <end position="190"/>
    </location>
</feature>
<dbReference type="AlphaFoldDB" id="A0A938BMQ4"/>
<feature type="non-terminal residue" evidence="2">
    <location>
        <position position="190"/>
    </location>
</feature>
<sequence>MSAPWICARRVSGSTVRAAGKAVAPCLAAGLILFAALGPPAEAADQEVVRIDGISRKGLYRELFGLTRPAEIEIDVVGSGSRQTGALLAQAWILDLRSRRPAWAMDLSKCEPEGRKGNLRQREKALLPAGDYALYFSAHGDNLPLEKSISVLGLFKLGDFSLSRRFVEWNERGEPHDWRAVLRMDAPSAR</sequence>
<evidence type="ECO:0008006" key="4">
    <source>
        <dbReference type="Google" id="ProtNLM"/>
    </source>
</evidence>
<evidence type="ECO:0000313" key="3">
    <source>
        <dbReference type="Proteomes" id="UP000748308"/>
    </source>
</evidence>
<name>A0A938BMQ4_UNCEI</name>
<accession>A0A938BMQ4</accession>
<gene>
    <name evidence="2" type="ORF">FJY75_10515</name>
</gene>
<feature type="signal peptide" evidence="1">
    <location>
        <begin position="1"/>
        <end position="43"/>
    </location>
</feature>
<organism evidence="2 3">
    <name type="scientific">Eiseniibacteriota bacterium</name>
    <dbReference type="NCBI Taxonomy" id="2212470"/>
    <lineage>
        <taxon>Bacteria</taxon>
        <taxon>Candidatus Eiseniibacteriota</taxon>
    </lineage>
</organism>
<evidence type="ECO:0000256" key="1">
    <source>
        <dbReference type="SAM" id="SignalP"/>
    </source>
</evidence>
<dbReference type="Proteomes" id="UP000748308">
    <property type="component" value="Unassembled WGS sequence"/>
</dbReference>
<dbReference type="EMBL" id="VGIY01000308">
    <property type="protein sequence ID" value="MBM3318269.1"/>
    <property type="molecule type" value="Genomic_DNA"/>
</dbReference>
<keyword evidence="1" id="KW-0732">Signal</keyword>